<comment type="caution">
    <text evidence="1">The sequence shown here is derived from an EMBL/GenBank/DDBJ whole genome shotgun (WGS) entry which is preliminary data.</text>
</comment>
<evidence type="ECO:0000313" key="2">
    <source>
        <dbReference type="Proteomes" id="UP001234297"/>
    </source>
</evidence>
<evidence type="ECO:0000313" key="1">
    <source>
        <dbReference type="EMBL" id="KAJ8615461.1"/>
    </source>
</evidence>
<dbReference type="EMBL" id="CM056820">
    <property type="protein sequence ID" value="KAJ8615461.1"/>
    <property type="molecule type" value="Genomic_DNA"/>
</dbReference>
<proteinExistence type="predicted"/>
<name>A0ACC2K2X0_PERAE</name>
<accession>A0ACC2K2X0</accession>
<reference evidence="1 2" key="1">
    <citation type="journal article" date="2022" name="Hortic Res">
        <title>A haplotype resolved chromosomal level avocado genome allows analysis of novel avocado genes.</title>
        <authorList>
            <person name="Nath O."/>
            <person name="Fletcher S.J."/>
            <person name="Hayward A."/>
            <person name="Shaw L.M."/>
            <person name="Masouleh A.K."/>
            <person name="Furtado A."/>
            <person name="Henry R.J."/>
            <person name="Mitter N."/>
        </authorList>
    </citation>
    <scope>NUCLEOTIDE SEQUENCE [LARGE SCALE GENOMIC DNA]</scope>
    <source>
        <strain evidence="2">cv. Hass</strain>
    </source>
</reference>
<protein>
    <submittedName>
        <fullName evidence="1">Uncharacterized protein</fullName>
    </submittedName>
</protein>
<sequence>MGETLTPLMDGPDVEGCDGGGEGSDLRLLLGVMGAPLATMHVSTTDPLPHLKIKDTPIVLLTILLTQDNSEVILGCVWEGNNILDRQSQGQTFWDDSLSTKF</sequence>
<keyword evidence="2" id="KW-1185">Reference proteome</keyword>
<dbReference type="Proteomes" id="UP001234297">
    <property type="component" value="Chromosome 12"/>
</dbReference>
<organism evidence="1 2">
    <name type="scientific">Persea americana</name>
    <name type="common">Avocado</name>
    <dbReference type="NCBI Taxonomy" id="3435"/>
    <lineage>
        <taxon>Eukaryota</taxon>
        <taxon>Viridiplantae</taxon>
        <taxon>Streptophyta</taxon>
        <taxon>Embryophyta</taxon>
        <taxon>Tracheophyta</taxon>
        <taxon>Spermatophyta</taxon>
        <taxon>Magnoliopsida</taxon>
        <taxon>Magnoliidae</taxon>
        <taxon>Laurales</taxon>
        <taxon>Lauraceae</taxon>
        <taxon>Persea</taxon>
    </lineage>
</organism>
<gene>
    <name evidence="1" type="ORF">MRB53_034833</name>
</gene>